<comment type="caution">
    <text evidence="4">Lacks conserved residue(s) required for the propagation of feature annotation.</text>
</comment>
<gene>
    <name evidence="4 5" type="primary">rsmG</name>
    <name evidence="5" type="ORF">KQI88_07720</name>
</gene>
<dbReference type="EC" id="2.1.1.-" evidence="4"/>
<comment type="subcellular location">
    <subcellularLocation>
        <location evidence="4">Cytoplasm</location>
    </subcellularLocation>
</comment>
<comment type="caution">
    <text evidence="5">The sequence shown here is derived from an EMBL/GenBank/DDBJ whole genome shotgun (WGS) entry which is preliminary data.</text>
</comment>
<dbReference type="PANTHER" id="PTHR31760">
    <property type="entry name" value="S-ADENOSYL-L-METHIONINE-DEPENDENT METHYLTRANSFERASES SUPERFAMILY PROTEIN"/>
    <property type="match status" value="1"/>
</dbReference>
<dbReference type="HAMAP" id="MF_00074">
    <property type="entry name" value="16SrRNA_methyltr_G"/>
    <property type="match status" value="1"/>
</dbReference>
<keyword evidence="3 4" id="KW-0949">S-adenosyl-L-methionine</keyword>
<dbReference type="Pfam" id="PF02527">
    <property type="entry name" value="GidB"/>
    <property type="match status" value="1"/>
</dbReference>
<keyword evidence="4" id="KW-0963">Cytoplasm</keyword>
<organism evidence="5 6">
    <name type="scientific">Alkaliphilus flagellatus</name>
    <dbReference type="NCBI Taxonomy" id="2841507"/>
    <lineage>
        <taxon>Bacteria</taxon>
        <taxon>Bacillati</taxon>
        <taxon>Bacillota</taxon>
        <taxon>Clostridia</taxon>
        <taxon>Peptostreptococcales</taxon>
        <taxon>Natronincolaceae</taxon>
        <taxon>Alkaliphilus</taxon>
    </lineage>
</organism>
<feature type="binding site" evidence="4">
    <location>
        <begin position="129"/>
        <end position="130"/>
    </location>
    <ligand>
        <name>S-adenosyl-L-methionine</name>
        <dbReference type="ChEBI" id="CHEBI:59789"/>
    </ligand>
</feature>
<comment type="similarity">
    <text evidence="4">Belongs to the methyltransferase superfamily. RNA methyltransferase RsmG family.</text>
</comment>
<keyword evidence="4" id="KW-0698">rRNA processing</keyword>
<evidence type="ECO:0000256" key="3">
    <source>
        <dbReference type="ARBA" id="ARBA00022691"/>
    </source>
</evidence>
<protein>
    <recommendedName>
        <fullName evidence="4">Ribosomal RNA small subunit methyltransferase G</fullName>
        <ecNumber evidence="4">2.1.1.-</ecNumber>
    </recommendedName>
    <alternativeName>
        <fullName evidence="4">16S rRNA 7-methylguanosine methyltransferase</fullName>
        <shortName evidence="4">16S rRNA m7G methyltransferase</shortName>
    </alternativeName>
</protein>
<dbReference type="RefSeq" id="WP_216415972.1">
    <property type="nucleotide sequence ID" value="NZ_JAHLQK010000003.1"/>
</dbReference>
<dbReference type="InterPro" id="IPR003682">
    <property type="entry name" value="rRNA_ssu_MeTfrase_G"/>
</dbReference>
<dbReference type="PIRSF" id="PIRSF003078">
    <property type="entry name" value="GidB"/>
    <property type="match status" value="1"/>
</dbReference>
<dbReference type="CDD" id="cd02440">
    <property type="entry name" value="AdoMet_MTases"/>
    <property type="match status" value="1"/>
</dbReference>
<keyword evidence="1 4" id="KW-0489">Methyltransferase</keyword>
<evidence type="ECO:0000313" key="6">
    <source>
        <dbReference type="Proteomes" id="UP000779508"/>
    </source>
</evidence>
<evidence type="ECO:0000256" key="4">
    <source>
        <dbReference type="HAMAP-Rule" id="MF_00074"/>
    </source>
</evidence>
<accession>A0ABS6G298</accession>
<dbReference type="EMBL" id="JAHLQK010000003">
    <property type="protein sequence ID" value="MBU5676301.1"/>
    <property type="molecule type" value="Genomic_DNA"/>
</dbReference>
<dbReference type="GO" id="GO:0008168">
    <property type="term" value="F:methyltransferase activity"/>
    <property type="evidence" value="ECO:0007669"/>
    <property type="project" value="UniProtKB-KW"/>
</dbReference>
<keyword evidence="6" id="KW-1185">Reference proteome</keyword>
<reference evidence="5 6" key="1">
    <citation type="submission" date="2021-06" db="EMBL/GenBank/DDBJ databases">
        <authorList>
            <person name="Sun Q."/>
            <person name="Li D."/>
        </authorList>
    </citation>
    <scope>NUCLEOTIDE SEQUENCE [LARGE SCALE GENOMIC DNA]</scope>
    <source>
        <strain evidence="5 6">MSJ-5</strain>
    </source>
</reference>
<sequence length="239" mass="27019">MELKDILKDGSKELNVEITGYQVDQLIKYKDILLEWNQKMNLTAIEEEKEVMIKHFLDSLSCIQTKYLKTEGRMIDVGTGAGFPGVPLKIALPNIELTLLDSLKKRIGFLEEVCRETNLINVEFLHGRAEDFGQNKAHREKYDYAVSRAVAALNILVEYCLPFVKVGGYFICQKGPGLIEELPEAKNAIKILGGEVVDQIVIDLPFSDITHHILVIKKIKQTPIKYPRKAGKPSKEPIK</sequence>
<name>A0ABS6G298_9FIRM</name>
<evidence type="ECO:0000313" key="5">
    <source>
        <dbReference type="EMBL" id="MBU5676301.1"/>
    </source>
</evidence>
<feature type="binding site" evidence="4">
    <location>
        <position position="148"/>
    </location>
    <ligand>
        <name>S-adenosyl-L-methionine</name>
        <dbReference type="ChEBI" id="CHEBI:59789"/>
    </ligand>
</feature>
<comment type="function">
    <text evidence="4">Specifically methylates the N7 position of a guanine in 16S rRNA.</text>
</comment>
<keyword evidence="2 4" id="KW-0808">Transferase</keyword>
<evidence type="ECO:0000256" key="2">
    <source>
        <dbReference type="ARBA" id="ARBA00022679"/>
    </source>
</evidence>
<dbReference type="PANTHER" id="PTHR31760:SF0">
    <property type="entry name" value="S-ADENOSYL-L-METHIONINE-DEPENDENT METHYLTRANSFERASES SUPERFAMILY PROTEIN"/>
    <property type="match status" value="1"/>
</dbReference>
<dbReference type="Proteomes" id="UP000779508">
    <property type="component" value="Unassembled WGS sequence"/>
</dbReference>
<feature type="binding site" evidence="4">
    <location>
        <position position="78"/>
    </location>
    <ligand>
        <name>S-adenosyl-L-methionine</name>
        <dbReference type="ChEBI" id="CHEBI:59789"/>
    </ligand>
</feature>
<feature type="binding site" evidence="4">
    <location>
        <position position="83"/>
    </location>
    <ligand>
        <name>S-adenosyl-L-methionine</name>
        <dbReference type="ChEBI" id="CHEBI:59789"/>
    </ligand>
</feature>
<proteinExistence type="inferred from homology"/>
<evidence type="ECO:0000256" key="1">
    <source>
        <dbReference type="ARBA" id="ARBA00022603"/>
    </source>
</evidence>
<dbReference type="GO" id="GO:0032259">
    <property type="term" value="P:methylation"/>
    <property type="evidence" value="ECO:0007669"/>
    <property type="project" value="UniProtKB-KW"/>
</dbReference>
<dbReference type="NCBIfam" id="TIGR00138">
    <property type="entry name" value="rsmG_gidB"/>
    <property type="match status" value="1"/>
</dbReference>